<dbReference type="InterPro" id="IPR006487">
    <property type="entry name" value="Phage_lambda_L"/>
</dbReference>
<dbReference type="OrthoDB" id="17372at10239"/>
<gene>
    <name evidence="1" type="ORF">P106B_34</name>
</gene>
<dbReference type="KEGG" id="vg:18502980"/>
<protein>
    <submittedName>
        <fullName evidence="1">Minor tail protein</fullName>
    </submittedName>
</protein>
<accession>W6EC15</accession>
<evidence type="ECO:0000313" key="1">
    <source>
        <dbReference type="EMBL" id="AHJ10717.1"/>
    </source>
</evidence>
<proteinExistence type="predicted"/>
<dbReference type="Pfam" id="PF05100">
    <property type="entry name" value="Phage_tail_L"/>
    <property type="match status" value="1"/>
</dbReference>
<dbReference type="GO" id="GO:0051536">
    <property type="term" value="F:iron-sulfur cluster binding"/>
    <property type="evidence" value="ECO:0007669"/>
    <property type="project" value="InterPro"/>
</dbReference>
<reference evidence="1 2" key="1">
    <citation type="journal article" date="2015" name="Microbiology">
        <title>Genomic and phenotypic characterization of Rhizobium gallicum phage vB_RglS_P106B.</title>
        <authorList>
            <person name="Halmillawewa A.P."/>
            <person name="Restrepo-Cordoba M."/>
            <person name="Yost C.K."/>
            <person name="Hynes M.F."/>
        </authorList>
    </citation>
    <scope>NUCLEOTIDE SEQUENCE [LARGE SCALE GENOMIC DNA]</scope>
</reference>
<dbReference type="GO" id="GO:0030430">
    <property type="term" value="C:host cell cytoplasm"/>
    <property type="evidence" value="ECO:0007669"/>
    <property type="project" value="InterPro"/>
</dbReference>
<keyword evidence="2" id="KW-1185">Reference proteome</keyword>
<dbReference type="RefSeq" id="YP_009005960.1">
    <property type="nucleotide sequence ID" value="NC_023566.1"/>
</dbReference>
<dbReference type="NCBIfam" id="TIGR01600">
    <property type="entry name" value="phage_tail_L"/>
    <property type="match status" value="1"/>
</dbReference>
<organism evidence="1 2">
    <name type="scientific">Rhizobium phage vB_RglS_P106B</name>
    <dbReference type="NCBI Taxonomy" id="1458697"/>
    <lineage>
        <taxon>Viruses</taxon>
        <taxon>Duplodnaviria</taxon>
        <taxon>Heunggongvirae</taxon>
        <taxon>Uroviricota</taxon>
        <taxon>Caudoviricetes</taxon>
        <taxon>Rigallicvirus</taxon>
        <taxon>Rigallicvirus P106B</taxon>
    </lineage>
</organism>
<name>W6EC15_9CAUD</name>
<dbReference type="EMBL" id="KF977490">
    <property type="protein sequence ID" value="AHJ10717.1"/>
    <property type="molecule type" value="Genomic_DNA"/>
</dbReference>
<dbReference type="GO" id="GO:0046718">
    <property type="term" value="P:symbiont entry into host cell"/>
    <property type="evidence" value="ECO:0007669"/>
    <property type="project" value="InterPro"/>
</dbReference>
<evidence type="ECO:0000313" key="2">
    <source>
        <dbReference type="Proteomes" id="UP000019367"/>
    </source>
</evidence>
<sequence length="238" mass="26940">MTAIETEVQKLETDNIVILYQLDTTPIGGTMPFYFTKRMYENSYVSFGGIEYAAIDITASGFLYDGRGAFPTPTLQVSNINNLLTAIVVELKDLCGARLTRIRTFEENLDNGSDPDPGAMFPPDIYQIEQKTRHNRVFIEWKLSSILDQTGRQIPARTMLRDVCTHRYRIYNPATDSFDYSNATCPYVGTAYFDENDLTVPKNTDACSKRLSGCRKRFGQNGELPIRAFPGISRVRIK</sequence>
<dbReference type="GeneID" id="18502980"/>
<dbReference type="Proteomes" id="UP000019367">
    <property type="component" value="Segment"/>
</dbReference>